<dbReference type="SUPFAM" id="SSF53448">
    <property type="entry name" value="Nucleotide-diphospho-sugar transferases"/>
    <property type="match status" value="1"/>
</dbReference>
<sequence>MNDIIIVNNPDVVFGDINSRKDGVSGFIRCKNEEEFIEQVIHSWLENSDDFNVGFLSELVVVYNDCSDKTEEILKNLLKIYPNKLKIYHYIPKVFAQGTKEYKDLPSNDYQSLVNYYNFALSKTNYKWAVKIDGDIILEPSKANEIKNYLLQMKPNEYLKLSGINIIMQCGEIYCLSESIFCGLYSDLCLFKVDKDTFYKKDKTCEIMNYPSHYVEFKSESLDINNTLVAYYHMKFQKKYFGFDVYDFKNNNNSNYYPKTWIFILSSHLLSLDKILSKYNISMRDPKEFIVFENDYVDYKKSFIKMLKQSNEKGCDISVWLDEASLFVKNKICSYGGGRRYAKS</sequence>
<keyword evidence="2" id="KW-1185">Reference proteome</keyword>
<dbReference type="EMBL" id="CAJHOF010000016">
    <property type="protein sequence ID" value="CAD7289463.1"/>
    <property type="molecule type" value="Genomic_DNA"/>
</dbReference>
<dbReference type="Gene3D" id="3.90.550.10">
    <property type="entry name" value="Spore Coat Polysaccharide Biosynthesis Protein SpsA, Chain A"/>
    <property type="match status" value="1"/>
</dbReference>
<protein>
    <submittedName>
        <fullName evidence="1">Uncharacterized protein</fullName>
    </submittedName>
</protein>
<evidence type="ECO:0000313" key="2">
    <source>
        <dbReference type="Proteomes" id="UP000789803"/>
    </source>
</evidence>
<gene>
    <name evidence="1" type="ORF">LMG7974_01540</name>
</gene>
<dbReference type="Proteomes" id="UP000789803">
    <property type="component" value="Unassembled WGS sequence"/>
</dbReference>
<comment type="caution">
    <text evidence="1">The sequence shown here is derived from an EMBL/GenBank/DDBJ whole genome shotgun (WGS) entry which is preliminary data.</text>
</comment>
<name>A0ABM8Q9C7_9BACT</name>
<evidence type="ECO:0000313" key="1">
    <source>
        <dbReference type="EMBL" id="CAD7289463.1"/>
    </source>
</evidence>
<dbReference type="RefSeq" id="WP_229933327.1">
    <property type="nucleotide sequence ID" value="NZ_CAJHOF010000016.1"/>
</dbReference>
<dbReference type="CDD" id="cd00761">
    <property type="entry name" value="Glyco_tranf_GTA_type"/>
    <property type="match status" value="1"/>
</dbReference>
<dbReference type="InterPro" id="IPR029044">
    <property type="entry name" value="Nucleotide-diphossugar_trans"/>
</dbReference>
<organism evidence="1 2">
    <name type="scientific">Campylobacter majalis</name>
    <dbReference type="NCBI Taxonomy" id="2790656"/>
    <lineage>
        <taxon>Bacteria</taxon>
        <taxon>Pseudomonadati</taxon>
        <taxon>Campylobacterota</taxon>
        <taxon>Epsilonproteobacteria</taxon>
        <taxon>Campylobacterales</taxon>
        <taxon>Campylobacteraceae</taxon>
        <taxon>Campylobacter</taxon>
    </lineage>
</organism>
<reference evidence="1 2" key="1">
    <citation type="submission" date="2020-11" db="EMBL/GenBank/DDBJ databases">
        <authorList>
            <person name="Peeters C."/>
        </authorList>
    </citation>
    <scope>NUCLEOTIDE SEQUENCE [LARGE SCALE GENOMIC DNA]</scope>
    <source>
        <strain evidence="1 2">LMG 7974</strain>
    </source>
</reference>
<proteinExistence type="predicted"/>
<accession>A0ABM8Q9C7</accession>